<sequence>MIIGKHDKGDKMIQIDLDLQCSNCGKNVPGGIKASEKYYGTELFEKELELFQENYLCGICRDKKRLKN</sequence>
<accession>I3D4K7</accession>
<reference evidence="1 2" key="1">
    <citation type="journal article" date="2012" name="J. Bacteriol.">
        <title>Genome sequence of "Candidatus Nitrosopumilus salaria" BD31, an ammonia-oxidizing archaeon from the San Francisco Bay estuary.</title>
        <authorList>
            <person name="Mosier A.C."/>
            <person name="Allen E.E."/>
            <person name="Kim M."/>
            <person name="Ferriera S."/>
            <person name="Francis C.A."/>
        </authorList>
    </citation>
    <scope>NUCLEOTIDE SEQUENCE [LARGE SCALE GENOMIC DNA]</scope>
    <source>
        <strain evidence="1 2">BD31</strain>
    </source>
</reference>
<dbReference type="EMBL" id="AEXL02000031">
    <property type="protein sequence ID" value="EIJ66650.1"/>
    <property type="molecule type" value="Genomic_DNA"/>
</dbReference>
<dbReference type="PATRIC" id="fig|859350.6.peg.362"/>
<dbReference type="OrthoDB" id="1209at2157"/>
<evidence type="ECO:0000313" key="2">
    <source>
        <dbReference type="Proteomes" id="UP000003423"/>
    </source>
</evidence>
<organism evidence="1 2">
    <name type="scientific">Candidatus Nitrosopumilus salarius BD31</name>
    <dbReference type="NCBI Taxonomy" id="859350"/>
    <lineage>
        <taxon>Archaea</taxon>
        <taxon>Nitrososphaerota</taxon>
        <taxon>Nitrososphaeria</taxon>
        <taxon>Nitrosopumilales</taxon>
        <taxon>Nitrosopumilaceae</taxon>
        <taxon>Nitrosopumilus</taxon>
    </lineage>
</organism>
<evidence type="ECO:0000313" key="1">
    <source>
        <dbReference type="EMBL" id="EIJ66650.1"/>
    </source>
</evidence>
<dbReference type="Proteomes" id="UP000003423">
    <property type="component" value="Unassembled WGS sequence"/>
</dbReference>
<name>I3D4K7_9ARCH</name>
<comment type="caution">
    <text evidence="1">The sequence shown here is derived from an EMBL/GenBank/DDBJ whole genome shotgun (WGS) entry which is preliminary data.</text>
</comment>
<protein>
    <submittedName>
        <fullName evidence="1">Uncharacterized protein</fullName>
    </submittedName>
</protein>
<dbReference type="RefSeq" id="WP_008297521.1">
    <property type="nucleotide sequence ID" value="NZ_AEXL02000031.1"/>
</dbReference>
<proteinExistence type="predicted"/>
<keyword evidence="2" id="KW-1185">Reference proteome</keyword>
<dbReference type="AlphaFoldDB" id="I3D4K7"/>
<gene>
    <name evidence="1" type="ORF">BD31_I1855</name>
</gene>